<name>A0A699X940_TANCI</name>
<dbReference type="AlphaFoldDB" id="A0A699X940"/>
<evidence type="ECO:0000313" key="1">
    <source>
        <dbReference type="EMBL" id="GFD56237.1"/>
    </source>
</evidence>
<comment type="caution">
    <text evidence="1">The sequence shown here is derived from an EMBL/GenBank/DDBJ whole genome shotgun (WGS) entry which is preliminary data.</text>
</comment>
<feature type="non-terminal residue" evidence="1">
    <location>
        <position position="1"/>
    </location>
</feature>
<reference evidence="1" key="1">
    <citation type="journal article" date="2019" name="Sci. Rep.">
        <title>Draft genome of Tanacetum cinerariifolium, the natural source of mosquito coil.</title>
        <authorList>
            <person name="Yamashiro T."/>
            <person name="Shiraishi A."/>
            <person name="Satake H."/>
            <person name="Nakayama K."/>
        </authorList>
    </citation>
    <scope>NUCLEOTIDE SEQUENCE</scope>
</reference>
<accession>A0A699X940</accession>
<feature type="non-terminal residue" evidence="1">
    <location>
        <position position="46"/>
    </location>
</feature>
<organism evidence="1">
    <name type="scientific">Tanacetum cinerariifolium</name>
    <name type="common">Dalmatian daisy</name>
    <name type="synonym">Chrysanthemum cinerariifolium</name>
    <dbReference type="NCBI Taxonomy" id="118510"/>
    <lineage>
        <taxon>Eukaryota</taxon>
        <taxon>Viridiplantae</taxon>
        <taxon>Streptophyta</taxon>
        <taxon>Embryophyta</taxon>
        <taxon>Tracheophyta</taxon>
        <taxon>Spermatophyta</taxon>
        <taxon>Magnoliopsida</taxon>
        <taxon>eudicotyledons</taxon>
        <taxon>Gunneridae</taxon>
        <taxon>Pentapetalae</taxon>
        <taxon>asterids</taxon>
        <taxon>campanulids</taxon>
        <taxon>Asterales</taxon>
        <taxon>Asteraceae</taxon>
        <taxon>Asteroideae</taxon>
        <taxon>Anthemideae</taxon>
        <taxon>Anthemidinae</taxon>
        <taxon>Tanacetum</taxon>
    </lineage>
</organism>
<protein>
    <submittedName>
        <fullName evidence="1">Uncharacterized protein</fullName>
    </submittedName>
</protein>
<sequence length="46" mass="4557">ITSDADSEGEVVSADNAIPVGVFVSVGNVAAAVSETEFALMGLSTE</sequence>
<dbReference type="EMBL" id="BKCJ011827003">
    <property type="protein sequence ID" value="GFD56237.1"/>
    <property type="molecule type" value="Genomic_DNA"/>
</dbReference>
<gene>
    <name evidence="1" type="ORF">Tci_928206</name>
</gene>
<proteinExistence type="predicted"/>